<dbReference type="EMBL" id="CAJVRL010000084">
    <property type="protein sequence ID" value="CAG8958724.1"/>
    <property type="molecule type" value="Genomic_DNA"/>
</dbReference>
<proteinExistence type="predicted"/>
<evidence type="ECO:0000313" key="8">
    <source>
        <dbReference type="Proteomes" id="UP000696280"/>
    </source>
</evidence>
<dbReference type="InterPro" id="IPR039794">
    <property type="entry name" value="Gtb1-like"/>
</dbReference>
<dbReference type="PANTHER" id="PTHR12630:SF1">
    <property type="entry name" value="GLUCOSIDASE 2 SUBUNIT BETA"/>
    <property type="match status" value="1"/>
</dbReference>
<dbReference type="InterPro" id="IPR028146">
    <property type="entry name" value="PRKCSH_N"/>
</dbReference>
<feature type="region of interest" description="Disordered" evidence="3">
    <location>
        <begin position="400"/>
        <end position="423"/>
    </location>
</feature>
<dbReference type="AlphaFoldDB" id="A0A9N9L3C2"/>
<keyword evidence="8" id="KW-1185">Reference proteome</keyword>
<feature type="signal peptide" evidence="4">
    <location>
        <begin position="1"/>
        <end position="22"/>
    </location>
</feature>
<dbReference type="Proteomes" id="UP000696280">
    <property type="component" value="Unassembled WGS sequence"/>
</dbReference>
<feature type="domain" description="Glucosidase 2 subunit beta-like" evidence="6">
    <location>
        <begin position="402"/>
        <end position="461"/>
    </location>
</feature>
<sequence>MKRVEALVLLSTLASSVPVTVAAETARPRGVGPEFSKYYKSPETFTCISHPSIVLLPTQINDEFCDCPDGSDEPGTAACTYLSTLSPPQPGALSTKENQSLALPGFYCKNKGHIPGYVPHMYVNDGVCDYESCCDGSDEWAGVGGVKCKDKCVEIGKEWRRADEERGKRMREAMRRRGEMVKLARERKEEVVREIGEKEAKIKGLEVRERELKVIYEDIERRERGKVTKGGEGKGSKVTILAGLAKDRVEELLSTLNGVVAKKNGLQEKVKELEGILAKFKEERNPNFNDEGVKRAVKSWEDYAANRMSVDDDEATQKDLEAVMRPDSETEGINWAEWEADEEGDTDAIYAFEEYLPAPVRVWVHQKIVDFRIMLVENGILADNANSGHESKAVTTARSAHQAVNDELTSAQSSLSDLERDRDTDYGPQDIFRALKDECISRDSGEYEYELCWLGGTTQKSKKGGGHTGMGQFKRFDVQVFDEEV</sequence>
<reference evidence="7" key="1">
    <citation type="submission" date="2021-07" db="EMBL/GenBank/DDBJ databases">
        <authorList>
            <person name="Durling M."/>
        </authorList>
    </citation>
    <scope>NUCLEOTIDE SEQUENCE</scope>
</reference>
<evidence type="ECO:0000256" key="4">
    <source>
        <dbReference type="SAM" id="SignalP"/>
    </source>
</evidence>
<feature type="compositionally biased region" description="Polar residues" evidence="3">
    <location>
        <begin position="407"/>
        <end position="416"/>
    </location>
</feature>
<keyword evidence="4" id="KW-0732">Signal</keyword>
<feature type="coiled-coil region" evidence="2">
    <location>
        <begin position="181"/>
        <end position="222"/>
    </location>
</feature>
<dbReference type="GO" id="GO:0017177">
    <property type="term" value="C:glucosidase II complex"/>
    <property type="evidence" value="ECO:0007669"/>
    <property type="project" value="TreeGrafter"/>
</dbReference>
<evidence type="ECO:0000259" key="5">
    <source>
        <dbReference type="Pfam" id="PF12999"/>
    </source>
</evidence>
<evidence type="ECO:0000313" key="7">
    <source>
        <dbReference type="EMBL" id="CAG8958724.1"/>
    </source>
</evidence>
<dbReference type="PANTHER" id="PTHR12630">
    <property type="entry name" value="N-LINKED OLIGOSACCHARIDE PROCESSING"/>
    <property type="match status" value="1"/>
</dbReference>
<dbReference type="OrthoDB" id="28322at2759"/>
<feature type="domain" description="Glucosidase II beta subunit N-terminal" evidence="5">
    <location>
        <begin position="12"/>
        <end position="80"/>
    </location>
</feature>
<feature type="chain" id="PRO_5040126817" description="Glucosidase 2 subunit beta" evidence="4">
    <location>
        <begin position="23"/>
        <end position="485"/>
    </location>
</feature>
<dbReference type="Pfam" id="PF13015">
    <property type="entry name" value="PRKCSH_1"/>
    <property type="match status" value="1"/>
</dbReference>
<accession>A0A9N9L3C2</accession>
<evidence type="ECO:0000256" key="3">
    <source>
        <dbReference type="SAM" id="MobiDB-lite"/>
    </source>
</evidence>
<comment type="caution">
    <text evidence="7">The sequence shown here is derived from an EMBL/GenBank/DDBJ whole genome shotgun (WGS) entry which is preliminary data.</text>
</comment>
<dbReference type="InterPro" id="IPR036607">
    <property type="entry name" value="PRKCSH"/>
</dbReference>
<dbReference type="GO" id="GO:0006491">
    <property type="term" value="P:N-glycan processing"/>
    <property type="evidence" value="ECO:0007669"/>
    <property type="project" value="TreeGrafter"/>
</dbReference>
<feature type="non-terminal residue" evidence="7">
    <location>
        <position position="485"/>
    </location>
</feature>
<dbReference type="Pfam" id="PF12999">
    <property type="entry name" value="PRKCSH-like"/>
    <property type="match status" value="2"/>
</dbReference>
<evidence type="ECO:0000259" key="6">
    <source>
        <dbReference type="Pfam" id="PF13015"/>
    </source>
</evidence>
<evidence type="ECO:0000256" key="2">
    <source>
        <dbReference type="SAM" id="Coils"/>
    </source>
</evidence>
<keyword evidence="2" id="KW-0175">Coiled coil</keyword>
<organism evidence="7 8">
    <name type="scientific">Hymenoscyphus fraxineus</name>
    <dbReference type="NCBI Taxonomy" id="746836"/>
    <lineage>
        <taxon>Eukaryota</taxon>
        <taxon>Fungi</taxon>
        <taxon>Dikarya</taxon>
        <taxon>Ascomycota</taxon>
        <taxon>Pezizomycotina</taxon>
        <taxon>Leotiomycetes</taxon>
        <taxon>Helotiales</taxon>
        <taxon>Helotiaceae</taxon>
        <taxon>Hymenoscyphus</taxon>
    </lineage>
</organism>
<evidence type="ECO:0008006" key="9">
    <source>
        <dbReference type="Google" id="ProtNLM"/>
    </source>
</evidence>
<keyword evidence="1" id="KW-0256">Endoplasmic reticulum</keyword>
<gene>
    <name evidence="7" type="ORF">HYFRA_00011567</name>
</gene>
<name>A0A9N9L3C2_9HELO</name>
<protein>
    <recommendedName>
        <fullName evidence="9">Glucosidase 2 subunit beta</fullName>
    </recommendedName>
</protein>
<evidence type="ECO:0000256" key="1">
    <source>
        <dbReference type="ARBA" id="ARBA00022824"/>
    </source>
</evidence>
<feature type="domain" description="Glucosidase II beta subunit N-terminal" evidence="5">
    <location>
        <begin position="104"/>
        <end position="203"/>
    </location>
</feature>